<gene>
    <name evidence="1" type="ORF">METZ01_LOCUS133862</name>
</gene>
<dbReference type="EMBL" id="UINC01019166">
    <property type="protein sequence ID" value="SVA81008.1"/>
    <property type="molecule type" value="Genomic_DNA"/>
</dbReference>
<accession>A0A381YVD6</accession>
<evidence type="ECO:0000313" key="1">
    <source>
        <dbReference type="EMBL" id="SVA81008.1"/>
    </source>
</evidence>
<name>A0A381YVD6_9ZZZZ</name>
<proteinExistence type="predicted"/>
<organism evidence="1">
    <name type="scientific">marine metagenome</name>
    <dbReference type="NCBI Taxonomy" id="408172"/>
    <lineage>
        <taxon>unclassified sequences</taxon>
        <taxon>metagenomes</taxon>
        <taxon>ecological metagenomes</taxon>
    </lineage>
</organism>
<reference evidence="1" key="1">
    <citation type="submission" date="2018-05" db="EMBL/GenBank/DDBJ databases">
        <authorList>
            <person name="Lanie J.A."/>
            <person name="Ng W.-L."/>
            <person name="Kazmierczak K.M."/>
            <person name="Andrzejewski T.M."/>
            <person name="Davidsen T.M."/>
            <person name="Wayne K.J."/>
            <person name="Tettelin H."/>
            <person name="Glass J.I."/>
            <person name="Rusch D."/>
            <person name="Podicherti R."/>
            <person name="Tsui H.-C.T."/>
            <person name="Winkler M.E."/>
        </authorList>
    </citation>
    <scope>NUCLEOTIDE SEQUENCE</scope>
</reference>
<dbReference type="AlphaFoldDB" id="A0A381YVD6"/>
<protein>
    <submittedName>
        <fullName evidence="1">Uncharacterized protein</fullName>
    </submittedName>
</protein>
<sequence>MSSEYKVNWFNDFLGVAYRYYDLRMNVVPLFSDFKDASKFWRETVHWWIDHSIKIRFVEIENDYWFIMGSDSKRVENNSSLFKILPKSDYYERFKKGHDGEAYLRLGVYTKKSKKDVKDDAVCSCSHVKEDHGEEDDDSCLYEDCNCKKFESFQVNLLKKKKTVTDIKFLTENEIKDDVLAWNCFSTNKYNQEKESSDE</sequence>